<keyword evidence="12 17" id="KW-0472">Membrane</keyword>
<evidence type="ECO:0000256" key="4">
    <source>
        <dbReference type="ARBA" id="ARBA00022692"/>
    </source>
</evidence>
<feature type="domain" description="EF-hand" evidence="18">
    <location>
        <begin position="83"/>
        <end position="118"/>
    </location>
</feature>
<evidence type="ECO:0000313" key="20">
    <source>
        <dbReference type="Proteomes" id="UP000579904"/>
    </source>
</evidence>
<evidence type="ECO:0000259" key="18">
    <source>
        <dbReference type="PROSITE" id="PS50222"/>
    </source>
</evidence>
<feature type="repeat" description="Solcar" evidence="17">
    <location>
        <begin position="514"/>
        <end position="602"/>
    </location>
</feature>
<dbReference type="PROSITE" id="PS50222">
    <property type="entry name" value="EF_HAND_2"/>
    <property type="match status" value="2"/>
</dbReference>
<feature type="non-terminal residue" evidence="19">
    <location>
        <position position="1"/>
    </location>
</feature>
<dbReference type="EMBL" id="VZUB01004112">
    <property type="protein sequence ID" value="NXU75179.1"/>
    <property type="molecule type" value="Genomic_DNA"/>
</dbReference>
<keyword evidence="5" id="KW-0479">Metal-binding</keyword>
<keyword evidence="20" id="KW-1185">Reference proteome</keyword>
<keyword evidence="11" id="KW-0496">Mitochondrion</keyword>
<accession>A0A7L3N898</accession>
<evidence type="ECO:0000256" key="11">
    <source>
        <dbReference type="ARBA" id="ARBA00023128"/>
    </source>
</evidence>
<dbReference type="InterPro" id="IPR018108">
    <property type="entry name" value="MCP_transmembrane"/>
</dbReference>
<evidence type="ECO:0000256" key="15">
    <source>
        <dbReference type="ARBA" id="ARBA00047487"/>
    </source>
</evidence>
<comment type="catalytic activity">
    <reaction evidence="15">
        <text>L-aspartate(in) + L-glutamate(out) + H(+)(out) = L-aspartate(out) + L-glutamate(in) + H(+)(in)</text>
        <dbReference type="Rhea" id="RHEA:70783"/>
        <dbReference type="ChEBI" id="CHEBI:15378"/>
        <dbReference type="ChEBI" id="CHEBI:29985"/>
        <dbReference type="ChEBI" id="CHEBI:29991"/>
    </reaction>
</comment>
<keyword evidence="4 17" id="KW-0812">Transmembrane</keyword>
<evidence type="ECO:0000256" key="3">
    <source>
        <dbReference type="ARBA" id="ARBA00022448"/>
    </source>
</evidence>
<dbReference type="GO" id="GO:0015183">
    <property type="term" value="F:L-aspartate transmembrane transporter activity"/>
    <property type="evidence" value="ECO:0007669"/>
    <property type="project" value="TreeGrafter"/>
</dbReference>
<feature type="domain" description="EF-hand" evidence="18">
    <location>
        <begin position="154"/>
        <end position="189"/>
    </location>
</feature>
<dbReference type="GO" id="GO:0005743">
    <property type="term" value="C:mitochondrial inner membrane"/>
    <property type="evidence" value="ECO:0007669"/>
    <property type="project" value="UniProtKB-SubCell"/>
</dbReference>
<protein>
    <submittedName>
        <fullName evidence="19">CMC1 protein</fullName>
    </submittedName>
</protein>
<evidence type="ECO:0000256" key="9">
    <source>
        <dbReference type="ARBA" id="ARBA00022989"/>
    </source>
</evidence>
<keyword evidence="7" id="KW-0999">Mitochondrion inner membrane</keyword>
<evidence type="ECO:0000256" key="2">
    <source>
        <dbReference type="ARBA" id="ARBA00006375"/>
    </source>
</evidence>
<dbReference type="GO" id="GO:0005313">
    <property type="term" value="F:L-glutamate transmembrane transporter activity"/>
    <property type="evidence" value="ECO:0007669"/>
    <property type="project" value="TreeGrafter"/>
</dbReference>
<feature type="repeat" description="Solcar" evidence="17">
    <location>
        <begin position="422"/>
        <end position="506"/>
    </location>
</feature>
<dbReference type="Pfam" id="PF00153">
    <property type="entry name" value="Mito_carr"/>
    <property type="match status" value="3"/>
</dbReference>
<comment type="catalytic activity">
    <reaction evidence="16">
        <text>3-sulfino-L-alanine(out) + L-glutamate(in) + H(+)(in) = 3-sulfino-L-alanine(in) + L-glutamate(out) + H(+)(out)</text>
        <dbReference type="Rhea" id="RHEA:70967"/>
        <dbReference type="ChEBI" id="CHEBI:15378"/>
        <dbReference type="ChEBI" id="CHEBI:29985"/>
        <dbReference type="ChEBI" id="CHEBI:61085"/>
    </reaction>
</comment>
<dbReference type="PRINTS" id="PR00926">
    <property type="entry name" value="MITOCARRIER"/>
</dbReference>
<dbReference type="InterPro" id="IPR018247">
    <property type="entry name" value="EF_Hand_1_Ca_BS"/>
</dbReference>
<evidence type="ECO:0000256" key="10">
    <source>
        <dbReference type="ARBA" id="ARBA00022990"/>
    </source>
</evidence>
<evidence type="ECO:0000256" key="6">
    <source>
        <dbReference type="ARBA" id="ARBA00022737"/>
    </source>
</evidence>
<dbReference type="InterPro" id="IPR002067">
    <property type="entry name" value="MCP"/>
</dbReference>
<dbReference type="FunFam" id="1.50.40.10:FF:000004">
    <property type="entry name" value="Calcium-binding mitochondrial carrier protein Aralar1"/>
    <property type="match status" value="1"/>
</dbReference>
<feature type="repeat" description="Solcar" evidence="17">
    <location>
        <begin position="322"/>
        <end position="414"/>
    </location>
</feature>
<keyword evidence="9" id="KW-1133">Transmembrane helix</keyword>
<dbReference type="PROSITE" id="PS50920">
    <property type="entry name" value="SOLCAR"/>
    <property type="match status" value="3"/>
</dbReference>
<evidence type="ECO:0000256" key="1">
    <source>
        <dbReference type="ARBA" id="ARBA00004448"/>
    </source>
</evidence>
<dbReference type="FunFam" id="1.10.238.10:FF:000064">
    <property type="entry name" value="calcium-binding mitochondrial carrier protein Aralar1 isoform X1"/>
    <property type="match status" value="1"/>
</dbReference>
<dbReference type="GO" id="GO:0043490">
    <property type="term" value="P:malate-aspartate shuttle"/>
    <property type="evidence" value="ECO:0007669"/>
    <property type="project" value="TreeGrafter"/>
</dbReference>
<evidence type="ECO:0000256" key="7">
    <source>
        <dbReference type="ARBA" id="ARBA00022792"/>
    </source>
</evidence>
<evidence type="ECO:0000256" key="8">
    <source>
        <dbReference type="ARBA" id="ARBA00022837"/>
    </source>
</evidence>
<dbReference type="PANTHER" id="PTHR45678:SF7">
    <property type="entry name" value="ELECTROGENIC ASPARTATE_GLUTAMATE ANTIPORTER SLC25A12, MITOCHONDRIAL"/>
    <property type="match status" value="1"/>
</dbReference>
<dbReference type="InterPro" id="IPR023395">
    <property type="entry name" value="MCP_dom_sf"/>
</dbReference>
<organism evidence="19 20">
    <name type="scientific">Oreotrochilus melanogaster</name>
    <dbReference type="NCBI Taxonomy" id="689266"/>
    <lineage>
        <taxon>Eukaryota</taxon>
        <taxon>Metazoa</taxon>
        <taxon>Chordata</taxon>
        <taxon>Craniata</taxon>
        <taxon>Vertebrata</taxon>
        <taxon>Euteleostomi</taxon>
        <taxon>Archelosauria</taxon>
        <taxon>Archosauria</taxon>
        <taxon>Dinosauria</taxon>
        <taxon>Saurischia</taxon>
        <taxon>Theropoda</taxon>
        <taxon>Coelurosauria</taxon>
        <taxon>Aves</taxon>
        <taxon>Neognathae</taxon>
        <taxon>Neoaves</taxon>
        <taxon>Strisores</taxon>
        <taxon>Apodiformes</taxon>
        <taxon>Trochilidae</taxon>
        <taxon>Oreotrochilus</taxon>
    </lineage>
</organism>
<comment type="caution">
    <text evidence="19">The sequence shown here is derived from an EMBL/GenBank/DDBJ whole genome shotgun (WGS) entry which is preliminary data.</text>
</comment>
<proteinExistence type="inferred from homology"/>
<dbReference type="InterPro" id="IPR051028">
    <property type="entry name" value="Mito_Solute_Carrier"/>
</dbReference>
<feature type="non-terminal residue" evidence="19">
    <location>
        <position position="665"/>
    </location>
</feature>
<comment type="catalytic activity">
    <reaction evidence="13">
        <text>3-sulfino-L-alanine(out) + L-aspartate(in) = 3-sulfino-L-alanine(in) + L-aspartate(out)</text>
        <dbReference type="Rhea" id="RHEA:70975"/>
        <dbReference type="ChEBI" id="CHEBI:29991"/>
        <dbReference type="ChEBI" id="CHEBI:61085"/>
    </reaction>
</comment>
<comment type="subunit">
    <text evidence="14">Homodimer (via N-terminus).</text>
</comment>
<comment type="similarity">
    <text evidence="2">Belongs to the mitochondrial carrier (TC 2.A.29) family.</text>
</comment>
<sequence>QVQLTKRADPAELRNIFLQYASVEKDGEHFMTPEDFVQKYLGLYTDPRYNPKTVQLLAGVADQTKDGLISYQEFLAFESVLCTPDAIFIVAFQLFDKTGNGEVTFANVKEIFEQTTLHLQIPFNWDCEFIRLHFGHNRKKHLNYAEFTQFLQELQLEHARQAFALRDKNKSGMITGLDFNDIMVTLRSHMLTPFVEENLVSVAGGAVAHQVSFSYFNAFNALLNNMDLVRKIYSNIAGTRKDVEVTKEEFTHSAIRFGQVTPLEIDILYQLADLYSVTGRLTLADIERIAPLAEGALPYNLAELQRQQSFGDLGRPIWLQIAESAYRFTLGSVAGAVGATAVYPIDLVKTRMQNQRSTGSVVGELMYKNSFDCFKKVLRFEGFFGLYRGLLPQLIGVAPEKAIKLTVNDFVRDKFTKKDGSIPFLAEVLAGGCAGASQVIFTNPLEIVKIRLQVAGEITTGPRVSALSVIKDLGLLGLYKGAKACFLRDIPFSAIYFPVYAHSKLMLADENGRVGGLNLLAAGAIAGVPAASLVTPADVIKTRLQVAARAGQTTYSGVVDCFRKILHEEGPSALWKGAGARVFRSSPQFGVTLVTYELLQRWFDIDFGGLKPSGSETTPKTRISDLPPVNPEHIGGYRLATATFAGIENKFGLYLPKFRSSVTTS</sequence>
<dbReference type="SUPFAM" id="SSF103506">
    <property type="entry name" value="Mitochondrial carrier"/>
    <property type="match status" value="1"/>
</dbReference>
<keyword evidence="10" id="KW-0007">Acetylation</keyword>
<dbReference type="Gene3D" id="1.10.238.10">
    <property type="entry name" value="EF-hand"/>
    <property type="match status" value="2"/>
</dbReference>
<name>A0A7L3N898_9AVES</name>
<evidence type="ECO:0000256" key="12">
    <source>
        <dbReference type="ARBA" id="ARBA00023136"/>
    </source>
</evidence>
<dbReference type="InterPro" id="IPR011992">
    <property type="entry name" value="EF-hand-dom_pair"/>
</dbReference>
<reference evidence="19 20" key="1">
    <citation type="submission" date="2019-09" db="EMBL/GenBank/DDBJ databases">
        <title>Bird 10,000 Genomes (B10K) Project - Family phase.</title>
        <authorList>
            <person name="Zhang G."/>
        </authorList>
    </citation>
    <scope>NUCLEOTIDE SEQUENCE [LARGE SCALE GENOMIC DNA]</scope>
    <source>
        <strain evidence="19">OUT-0002</strain>
    </source>
</reference>
<dbReference type="SUPFAM" id="SSF47473">
    <property type="entry name" value="EF-hand"/>
    <property type="match status" value="2"/>
</dbReference>
<dbReference type="InterPro" id="IPR002048">
    <property type="entry name" value="EF_hand_dom"/>
</dbReference>
<evidence type="ECO:0000313" key="19">
    <source>
        <dbReference type="EMBL" id="NXU75179.1"/>
    </source>
</evidence>
<dbReference type="PROSITE" id="PS00018">
    <property type="entry name" value="EF_HAND_1"/>
    <property type="match status" value="1"/>
</dbReference>
<evidence type="ECO:0000256" key="16">
    <source>
        <dbReference type="ARBA" id="ARBA00048652"/>
    </source>
</evidence>
<dbReference type="SMART" id="SM00054">
    <property type="entry name" value="EFh"/>
    <property type="match status" value="3"/>
</dbReference>
<evidence type="ECO:0000256" key="5">
    <source>
        <dbReference type="ARBA" id="ARBA00022723"/>
    </source>
</evidence>
<keyword evidence="3" id="KW-0813">Transport</keyword>
<keyword evidence="6" id="KW-0677">Repeat</keyword>
<evidence type="ECO:0000256" key="17">
    <source>
        <dbReference type="PROSITE-ProRule" id="PRU00282"/>
    </source>
</evidence>
<keyword evidence="8" id="KW-0106">Calcium</keyword>
<comment type="subcellular location">
    <subcellularLocation>
        <location evidence="1">Mitochondrion inner membrane</location>
        <topology evidence="1">Multi-pass membrane protein</topology>
    </subcellularLocation>
</comment>
<dbReference type="Gene3D" id="1.50.40.10">
    <property type="entry name" value="Mitochondrial carrier domain"/>
    <property type="match status" value="1"/>
</dbReference>
<gene>
    <name evidence="19" type="primary">Slc25a12</name>
    <name evidence="19" type="ORF">OREMEL_R08490</name>
</gene>
<dbReference type="GO" id="GO:0005509">
    <property type="term" value="F:calcium ion binding"/>
    <property type="evidence" value="ECO:0007669"/>
    <property type="project" value="InterPro"/>
</dbReference>
<dbReference type="PANTHER" id="PTHR45678">
    <property type="entry name" value="MITOCHONDRIAL 2-OXODICARBOXYLATE CARRIER 1-RELATED"/>
    <property type="match status" value="1"/>
</dbReference>
<dbReference type="AlphaFoldDB" id="A0A7L3N898"/>
<dbReference type="Proteomes" id="UP000579904">
    <property type="component" value="Unassembled WGS sequence"/>
</dbReference>
<dbReference type="OrthoDB" id="2161at2759"/>
<evidence type="ECO:0000256" key="14">
    <source>
        <dbReference type="ARBA" id="ARBA00038674"/>
    </source>
</evidence>
<evidence type="ECO:0000256" key="13">
    <source>
        <dbReference type="ARBA" id="ARBA00037019"/>
    </source>
</evidence>